<dbReference type="PANTHER" id="PTHR11236">
    <property type="entry name" value="AMINOBENZOATE/ANTHRANILATE SYNTHASE"/>
    <property type="match status" value="1"/>
</dbReference>
<dbReference type="Proteomes" id="UP000247476">
    <property type="component" value="Unassembled WGS sequence"/>
</dbReference>
<dbReference type="Pfam" id="PF04715">
    <property type="entry name" value="Anth_synt_I_N"/>
    <property type="match status" value="1"/>
</dbReference>
<protein>
    <submittedName>
        <fullName evidence="3">Anthranilate synthase component I</fullName>
    </submittedName>
</protein>
<dbReference type="SUPFAM" id="SSF56322">
    <property type="entry name" value="ADC synthase"/>
    <property type="match status" value="1"/>
</dbReference>
<reference evidence="3 4" key="1">
    <citation type="submission" date="2018-05" db="EMBL/GenBank/DDBJ databases">
        <title>Paenibacillus flagellatus sp. nov., isolated from selenium mineral soil.</title>
        <authorList>
            <person name="Dai X."/>
        </authorList>
    </citation>
    <scope>NUCLEOTIDE SEQUENCE [LARGE SCALE GENOMIC DNA]</scope>
    <source>
        <strain evidence="3 4">DXL2</strain>
    </source>
</reference>
<proteinExistence type="predicted"/>
<comment type="caution">
    <text evidence="3">The sequence shown here is derived from an EMBL/GenBank/DDBJ whole genome shotgun (WGS) entry which is preliminary data.</text>
</comment>
<feature type="domain" description="Anthranilate synthase component I N-terminal" evidence="2">
    <location>
        <begin position="44"/>
        <end position="174"/>
    </location>
</feature>
<dbReference type="Gene3D" id="3.60.120.10">
    <property type="entry name" value="Anthranilate synthase"/>
    <property type="match status" value="1"/>
</dbReference>
<name>A0A2V5K8Z8_9BACL</name>
<dbReference type="GO" id="GO:0000162">
    <property type="term" value="P:L-tryptophan biosynthetic process"/>
    <property type="evidence" value="ECO:0007669"/>
    <property type="project" value="TreeGrafter"/>
</dbReference>
<keyword evidence="4" id="KW-1185">Reference proteome</keyword>
<evidence type="ECO:0000313" key="4">
    <source>
        <dbReference type="Proteomes" id="UP000247476"/>
    </source>
</evidence>
<dbReference type="InterPro" id="IPR005801">
    <property type="entry name" value="ADC_synthase"/>
</dbReference>
<evidence type="ECO:0000259" key="2">
    <source>
        <dbReference type="Pfam" id="PF04715"/>
    </source>
</evidence>
<accession>A0A2V5K8Z8</accession>
<dbReference type="EMBL" id="QJVJ01000021">
    <property type="protein sequence ID" value="PYI50250.1"/>
    <property type="molecule type" value="Genomic_DNA"/>
</dbReference>
<feature type="domain" description="Chorismate-utilising enzyme C-terminal" evidence="1">
    <location>
        <begin position="261"/>
        <end position="513"/>
    </location>
</feature>
<dbReference type="PANTHER" id="PTHR11236:SF41">
    <property type="entry name" value="AMINODEOXYCHORISMATE SYNTHASE COMPONENT 1"/>
    <property type="match status" value="1"/>
</dbReference>
<dbReference type="InterPro" id="IPR006805">
    <property type="entry name" value="Anth_synth_I_N"/>
</dbReference>
<dbReference type="AlphaFoldDB" id="A0A2V5K8Z8"/>
<dbReference type="RefSeq" id="WP_110843820.1">
    <property type="nucleotide sequence ID" value="NZ_QJVJ01000021.1"/>
</dbReference>
<gene>
    <name evidence="3" type="ORF">DLM86_30420</name>
</gene>
<dbReference type="InterPro" id="IPR015890">
    <property type="entry name" value="Chorismate_C"/>
</dbReference>
<sequence>MRLTTVGQWIEWAGEYRNLPFIGKYTDARGVPASWEPFWERAGKPSFVLESGKAGRYTYFGMDPVSSVTGKADRACIAEYAEGPMGDERRTIGERRVTGAPLQTVQSWMAPYRSPSVEGAPPFSGGCVGFWGYDVARSIERLPAIAEDDLQLPDYEFMMMKRIWAYDLKERALYCAVHTFLADEGVPPEDADRRERLERLYREAEREAGRMADWWNEAVAAAEADELGGERKRAFELVTRQDALTVEVEAIPGIDIAFPKPRFLEAVRRIQRYIAQGDVFQVNLSVRQSKRLQSPPEHIYEWLRLLNPSPYMGLLRFRDYDLVSGSPELLVKTVGGVVETRPIAGTRPRGGDEAEDRRLEDELLTNEKERAEHIMLVDLLRNDLGRVSRYGTVKVTELMAIERYSHVMHIVSHVRGTLAEGKDAFDVIAAAFPGGTITGAPKIRTMEIIEELEPVRRGPYTGSIGWIDYNGNMELNIVIRTLVVRDGVGYVQSGAGIVIDSVPEKEFAESLNKAKALWKAVLYSENARS</sequence>
<evidence type="ECO:0000313" key="3">
    <source>
        <dbReference type="EMBL" id="PYI50250.1"/>
    </source>
</evidence>
<organism evidence="3 4">
    <name type="scientific">Paenibacillus flagellatus</name>
    <dbReference type="NCBI Taxonomy" id="2211139"/>
    <lineage>
        <taxon>Bacteria</taxon>
        <taxon>Bacillati</taxon>
        <taxon>Bacillota</taxon>
        <taxon>Bacilli</taxon>
        <taxon>Bacillales</taxon>
        <taxon>Paenibacillaceae</taxon>
        <taxon>Paenibacillus</taxon>
    </lineage>
</organism>
<dbReference type="Pfam" id="PF00425">
    <property type="entry name" value="Chorismate_bind"/>
    <property type="match status" value="1"/>
</dbReference>
<dbReference type="PRINTS" id="PR00095">
    <property type="entry name" value="ANTSNTHASEI"/>
</dbReference>
<dbReference type="OrthoDB" id="9803598at2"/>
<dbReference type="InterPro" id="IPR019999">
    <property type="entry name" value="Anth_synth_I-like"/>
</dbReference>
<evidence type="ECO:0000259" key="1">
    <source>
        <dbReference type="Pfam" id="PF00425"/>
    </source>
</evidence>